<comment type="subcellular location">
    <subcellularLocation>
        <location evidence="1">Membrane</location>
    </subcellularLocation>
</comment>
<feature type="transmembrane region" description="Helical" evidence="5">
    <location>
        <begin position="56"/>
        <end position="73"/>
    </location>
</feature>
<sequence>MNGSEFPLSNISNYDIEGEIDKISIPIYTTFGIIGNILSFSVLVSSSLIKSTTCMYMIVIAVLDTTILIINAVSFFSGLRRRIDIVCKMTSCLFYFAIHFVTLLIVVMTGERYLVVKHPLKATAWITRTRTKKIICLVGLFSFFLNVHHVVIRKVVMDANTGKLRCLYEGEMNVFFMSKIYPWIDSFVYCFFPLTSLCILNILIVKSLRNSKNNLDKYETSGAVKPKQQRQITMMLILVSVAFLLFAGPIGIMLVLTQYSWFPKTAQEWGDYYLVETVARNLMYINHSMNFILYVVSGQKFRGELRRLFSRLLVFRHQSNTKITPRQRQIYICHDNVRPNRDV</sequence>
<dbReference type="InterPro" id="IPR052954">
    <property type="entry name" value="GPCR-Ligand_Int"/>
</dbReference>
<dbReference type="SUPFAM" id="SSF81321">
    <property type="entry name" value="Family A G protein-coupled receptor-like"/>
    <property type="match status" value="1"/>
</dbReference>
<dbReference type="Proteomes" id="UP001347796">
    <property type="component" value="Unassembled WGS sequence"/>
</dbReference>
<evidence type="ECO:0000256" key="2">
    <source>
        <dbReference type="ARBA" id="ARBA00022692"/>
    </source>
</evidence>
<reference evidence="7 8" key="1">
    <citation type="submission" date="2024-01" db="EMBL/GenBank/DDBJ databases">
        <title>The genome of the rayed Mediterranean limpet Patella caerulea (Linnaeus, 1758).</title>
        <authorList>
            <person name="Anh-Thu Weber A."/>
            <person name="Halstead-Nussloch G."/>
        </authorList>
    </citation>
    <scope>NUCLEOTIDE SEQUENCE [LARGE SCALE GENOMIC DNA]</scope>
    <source>
        <strain evidence="7">AATW-2023a</strain>
        <tissue evidence="7">Whole specimen</tissue>
    </source>
</reference>
<dbReference type="GO" id="GO:0004930">
    <property type="term" value="F:G protein-coupled receptor activity"/>
    <property type="evidence" value="ECO:0007669"/>
    <property type="project" value="InterPro"/>
</dbReference>
<dbReference type="Pfam" id="PF00001">
    <property type="entry name" value="7tm_1"/>
    <property type="match status" value="1"/>
</dbReference>
<dbReference type="PANTHER" id="PTHR46641:SF25">
    <property type="entry name" value="CNMAMIDE RECEPTOR-RELATED"/>
    <property type="match status" value="1"/>
</dbReference>
<evidence type="ECO:0000256" key="4">
    <source>
        <dbReference type="ARBA" id="ARBA00023136"/>
    </source>
</evidence>
<feature type="transmembrane region" description="Helical" evidence="5">
    <location>
        <begin position="134"/>
        <end position="152"/>
    </location>
</feature>
<feature type="transmembrane region" description="Helical" evidence="5">
    <location>
        <begin position="282"/>
        <end position="301"/>
    </location>
</feature>
<dbReference type="InterPro" id="IPR000276">
    <property type="entry name" value="GPCR_Rhodpsn"/>
</dbReference>
<keyword evidence="4 5" id="KW-0472">Membrane</keyword>
<evidence type="ECO:0000256" key="3">
    <source>
        <dbReference type="ARBA" id="ARBA00022989"/>
    </source>
</evidence>
<dbReference type="PROSITE" id="PS50262">
    <property type="entry name" value="G_PROTEIN_RECEP_F1_2"/>
    <property type="match status" value="1"/>
</dbReference>
<evidence type="ECO:0000313" key="7">
    <source>
        <dbReference type="EMBL" id="KAK6180137.1"/>
    </source>
</evidence>
<dbReference type="Gene3D" id="1.20.1070.10">
    <property type="entry name" value="Rhodopsin 7-helix transmembrane proteins"/>
    <property type="match status" value="1"/>
</dbReference>
<feature type="transmembrane region" description="Helical" evidence="5">
    <location>
        <begin position="235"/>
        <end position="262"/>
    </location>
</feature>
<keyword evidence="3 5" id="KW-1133">Transmembrane helix</keyword>
<protein>
    <recommendedName>
        <fullName evidence="6">G-protein coupled receptors family 1 profile domain-containing protein</fullName>
    </recommendedName>
</protein>
<proteinExistence type="predicted"/>
<gene>
    <name evidence="7" type="ORF">SNE40_012342</name>
</gene>
<feature type="transmembrane region" description="Helical" evidence="5">
    <location>
        <begin position="186"/>
        <end position="205"/>
    </location>
</feature>
<feature type="transmembrane region" description="Helical" evidence="5">
    <location>
        <begin position="93"/>
        <end position="114"/>
    </location>
</feature>
<dbReference type="GO" id="GO:0016020">
    <property type="term" value="C:membrane"/>
    <property type="evidence" value="ECO:0007669"/>
    <property type="project" value="UniProtKB-SubCell"/>
</dbReference>
<name>A0AAN8JLK2_PATCE</name>
<evidence type="ECO:0000259" key="6">
    <source>
        <dbReference type="PROSITE" id="PS50262"/>
    </source>
</evidence>
<keyword evidence="8" id="KW-1185">Reference proteome</keyword>
<dbReference type="EMBL" id="JAZGQO010000008">
    <property type="protein sequence ID" value="KAK6180137.1"/>
    <property type="molecule type" value="Genomic_DNA"/>
</dbReference>
<keyword evidence="2 5" id="KW-0812">Transmembrane</keyword>
<evidence type="ECO:0000256" key="1">
    <source>
        <dbReference type="ARBA" id="ARBA00004370"/>
    </source>
</evidence>
<evidence type="ECO:0000313" key="8">
    <source>
        <dbReference type="Proteomes" id="UP001347796"/>
    </source>
</evidence>
<organism evidence="7 8">
    <name type="scientific">Patella caerulea</name>
    <name type="common">Rayed Mediterranean limpet</name>
    <dbReference type="NCBI Taxonomy" id="87958"/>
    <lineage>
        <taxon>Eukaryota</taxon>
        <taxon>Metazoa</taxon>
        <taxon>Spiralia</taxon>
        <taxon>Lophotrochozoa</taxon>
        <taxon>Mollusca</taxon>
        <taxon>Gastropoda</taxon>
        <taxon>Patellogastropoda</taxon>
        <taxon>Patelloidea</taxon>
        <taxon>Patellidae</taxon>
        <taxon>Patella</taxon>
    </lineage>
</organism>
<accession>A0AAN8JLK2</accession>
<feature type="domain" description="G-protein coupled receptors family 1 profile" evidence="6">
    <location>
        <begin position="35"/>
        <end position="294"/>
    </location>
</feature>
<dbReference type="InterPro" id="IPR017452">
    <property type="entry name" value="GPCR_Rhodpsn_7TM"/>
</dbReference>
<dbReference type="PANTHER" id="PTHR46641">
    <property type="entry name" value="FMRFAMIDE RECEPTOR-RELATED"/>
    <property type="match status" value="1"/>
</dbReference>
<dbReference type="CDD" id="cd14978">
    <property type="entry name" value="7tmA_FMRFamide_R-like"/>
    <property type="match status" value="1"/>
</dbReference>
<dbReference type="PRINTS" id="PR00237">
    <property type="entry name" value="GPCRRHODOPSN"/>
</dbReference>
<comment type="caution">
    <text evidence="7">The sequence shown here is derived from an EMBL/GenBank/DDBJ whole genome shotgun (WGS) entry which is preliminary data.</text>
</comment>
<feature type="transmembrane region" description="Helical" evidence="5">
    <location>
        <begin position="25"/>
        <end position="44"/>
    </location>
</feature>
<dbReference type="AlphaFoldDB" id="A0AAN8JLK2"/>
<evidence type="ECO:0000256" key="5">
    <source>
        <dbReference type="SAM" id="Phobius"/>
    </source>
</evidence>